<dbReference type="InterPro" id="IPR037185">
    <property type="entry name" value="EmrE-like"/>
</dbReference>
<name>A0A8W8JRW3_MAGGI</name>
<organism evidence="2 3">
    <name type="scientific">Magallana gigas</name>
    <name type="common">Pacific oyster</name>
    <name type="synonym">Crassostrea gigas</name>
    <dbReference type="NCBI Taxonomy" id="29159"/>
    <lineage>
        <taxon>Eukaryota</taxon>
        <taxon>Metazoa</taxon>
        <taxon>Spiralia</taxon>
        <taxon>Lophotrochozoa</taxon>
        <taxon>Mollusca</taxon>
        <taxon>Bivalvia</taxon>
        <taxon>Autobranchia</taxon>
        <taxon>Pteriomorphia</taxon>
        <taxon>Ostreida</taxon>
        <taxon>Ostreoidea</taxon>
        <taxon>Ostreidae</taxon>
        <taxon>Magallana</taxon>
    </lineage>
</organism>
<evidence type="ECO:0000256" key="1">
    <source>
        <dbReference type="SAM" id="Phobius"/>
    </source>
</evidence>
<dbReference type="InterPro" id="IPR039632">
    <property type="entry name" value="TMEM42"/>
</dbReference>
<evidence type="ECO:0008006" key="4">
    <source>
        <dbReference type="Google" id="ProtNLM"/>
    </source>
</evidence>
<sequence length="174" mass="19012">MSSAILAAFNFVRSNLWFINKVFTCTIRGMSGIQHGQGLLLAAGAGIMAALGSVSAKLATNDHFILESCQFTIKADLCVQISIMVRVVFFAMIFICNGMMWTLFTKSLQFCSSTAEATVANTANNFLVSALVGVVLFNESLSLRWWMGASLIVLGLLLIHRANRKDSQEIHKVD</sequence>
<evidence type="ECO:0000313" key="3">
    <source>
        <dbReference type="Proteomes" id="UP000005408"/>
    </source>
</evidence>
<dbReference type="EnsemblMetazoa" id="G20760.1">
    <property type="protein sequence ID" value="G20760.1:cds"/>
    <property type="gene ID" value="G20760"/>
</dbReference>
<feature type="transmembrane region" description="Helical" evidence="1">
    <location>
        <begin position="143"/>
        <end position="162"/>
    </location>
</feature>
<keyword evidence="1" id="KW-0812">Transmembrane</keyword>
<keyword evidence="3" id="KW-1185">Reference proteome</keyword>
<keyword evidence="1" id="KW-1133">Transmembrane helix</keyword>
<dbReference type="PANTHER" id="PTHR31965:SF1">
    <property type="entry name" value="TRANSMEMBRANE PROTEIN 42"/>
    <property type="match status" value="1"/>
</dbReference>
<feature type="transmembrane region" description="Helical" evidence="1">
    <location>
        <begin position="38"/>
        <end position="59"/>
    </location>
</feature>
<dbReference type="SUPFAM" id="SSF103481">
    <property type="entry name" value="Multidrug resistance efflux transporter EmrE"/>
    <property type="match status" value="1"/>
</dbReference>
<dbReference type="PANTHER" id="PTHR31965">
    <property type="entry name" value="TRANSMEMBRANE PROTEIN 42"/>
    <property type="match status" value="1"/>
</dbReference>
<proteinExistence type="predicted"/>
<dbReference type="Proteomes" id="UP000005408">
    <property type="component" value="Unassembled WGS sequence"/>
</dbReference>
<protein>
    <recommendedName>
        <fullName evidence="4">Transmembrane protein 42</fullName>
    </recommendedName>
</protein>
<accession>A0A8W8JRW3</accession>
<keyword evidence="1" id="KW-0472">Membrane</keyword>
<dbReference type="AlphaFoldDB" id="A0A8W8JRW3"/>
<feature type="transmembrane region" description="Helical" evidence="1">
    <location>
        <begin position="79"/>
        <end position="105"/>
    </location>
</feature>
<evidence type="ECO:0000313" key="2">
    <source>
        <dbReference type="EnsemblMetazoa" id="G20760.1:cds"/>
    </source>
</evidence>
<dbReference type="Gene3D" id="1.10.3730.20">
    <property type="match status" value="1"/>
</dbReference>
<reference evidence="2" key="1">
    <citation type="submission" date="2022-08" db="UniProtKB">
        <authorList>
            <consortium name="EnsemblMetazoa"/>
        </authorList>
    </citation>
    <scope>IDENTIFICATION</scope>
    <source>
        <strain evidence="2">05x7-T-G4-1.051#20</strain>
    </source>
</reference>